<dbReference type="NCBIfam" id="TIGR02837">
    <property type="entry name" value="spore_II_R"/>
    <property type="match status" value="1"/>
</dbReference>
<sequence length="230" mass="26456">MEGLHMKEVVREAVRKAVRKEQIVPGKIRVISIFLALIVATVVTTAVVLGDVQRKDRAVQEHLAEEVLRFHVLANSDSRKDQAVKLEVRDAVLSYLKEVLPEGMDVKETTRWMRGHTEEIRRVAEQKMTDLQMQQTVSVAVTTCYFPDRTYGDVTFPAGNYKTLRIELGEAAGHNWWCVLYPNLCFLDTTNAVLPEKGKQQLKKVLTEEEYSEVTAGSKFQIRWFFWKEK</sequence>
<feature type="transmembrane region" description="Helical" evidence="1">
    <location>
        <begin position="28"/>
        <end position="49"/>
    </location>
</feature>
<keyword evidence="3" id="KW-1185">Reference proteome</keyword>
<reference evidence="2 3" key="2">
    <citation type="submission" date="2008-08" db="EMBL/GenBank/DDBJ databases">
        <authorList>
            <person name="Fulton L."/>
            <person name="Clifton S."/>
            <person name="Fulton B."/>
            <person name="Xu J."/>
            <person name="Minx P."/>
            <person name="Pepin K.H."/>
            <person name="Johnson M."/>
            <person name="Bhonagiri V."/>
            <person name="Nash W.E."/>
            <person name="Mardis E.R."/>
            <person name="Wilson R.K."/>
        </authorList>
    </citation>
    <scope>NUCLEOTIDE SEQUENCE [LARGE SCALE GENOMIC DNA]</scope>
    <source>
        <strain evidence="2 3">ATCC 29176</strain>
    </source>
</reference>
<organism evidence="2 3">
    <name type="scientific">[Ruminococcus] lactaris ATCC 29176</name>
    <dbReference type="NCBI Taxonomy" id="471875"/>
    <lineage>
        <taxon>Bacteria</taxon>
        <taxon>Bacillati</taxon>
        <taxon>Bacillota</taxon>
        <taxon>Clostridia</taxon>
        <taxon>Lachnospirales</taxon>
        <taxon>Lachnospiraceae</taxon>
        <taxon>Mediterraneibacter</taxon>
    </lineage>
</organism>
<dbReference type="Proteomes" id="UP000003254">
    <property type="component" value="Unassembled WGS sequence"/>
</dbReference>
<dbReference type="HOGENOM" id="CLU_069310_2_0_9"/>
<name>B5CLL1_9FIRM</name>
<dbReference type="Pfam" id="PF09551">
    <property type="entry name" value="Spore_II_R"/>
    <property type="match status" value="1"/>
</dbReference>
<accession>B5CLL1</accession>
<gene>
    <name evidence="2" type="primary">spoIIR</name>
    <name evidence="2" type="ORF">RUMLAC_00333</name>
</gene>
<comment type="caution">
    <text evidence="2">The sequence shown here is derived from an EMBL/GenBank/DDBJ whole genome shotgun (WGS) entry which is preliminary data.</text>
</comment>
<dbReference type="EMBL" id="ABOU02000014">
    <property type="protein sequence ID" value="EDY33863.1"/>
    <property type="molecule type" value="Genomic_DNA"/>
</dbReference>
<dbReference type="InterPro" id="IPR014202">
    <property type="entry name" value="Spore_II_R"/>
</dbReference>
<keyword evidence="1" id="KW-0812">Transmembrane</keyword>
<protein>
    <submittedName>
        <fullName evidence="2">Stage II sporulation protein R</fullName>
    </submittedName>
</protein>
<proteinExistence type="predicted"/>
<reference evidence="2 3" key="1">
    <citation type="submission" date="2008-08" db="EMBL/GenBank/DDBJ databases">
        <title>Draft genome sequence of Ruminococcus lactaris ATCC 29176.</title>
        <authorList>
            <person name="Sudarsanam P."/>
            <person name="Ley R."/>
            <person name="Guruge J."/>
            <person name="Turnbaugh P.J."/>
            <person name="Mahowald M."/>
            <person name="Liep D."/>
            <person name="Gordon J."/>
        </authorList>
    </citation>
    <scope>NUCLEOTIDE SEQUENCE [LARGE SCALE GENOMIC DNA]</scope>
    <source>
        <strain evidence="2 3">ATCC 29176</strain>
    </source>
</reference>
<evidence type="ECO:0000313" key="2">
    <source>
        <dbReference type="EMBL" id="EDY33863.1"/>
    </source>
</evidence>
<evidence type="ECO:0000313" key="3">
    <source>
        <dbReference type="Proteomes" id="UP000003254"/>
    </source>
</evidence>
<keyword evidence="1" id="KW-1133">Transmembrane helix</keyword>
<dbReference type="eggNOG" id="ENOG5031K93">
    <property type="taxonomic scope" value="Bacteria"/>
</dbReference>
<keyword evidence="1" id="KW-0472">Membrane</keyword>
<evidence type="ECO:0000256" key="1">
    <source>
        <dbReference type="SAM" id="Phobius"/>
    </source>
</evidence>
<dbReference type="AlphaFoldDB" id="B5CLL1"/>